<dbReference type="InterPro" id="IPR052387">
    <property type="entry name" value="Fibrocystin"/>
</dbReference>
<evidence type="ECO:0000256" key="1">
    <source>
        <dbReference type="ARBA" id="ARBA00022729"/>
    </source>
</evidence>
<dbReference type="PANTHER" id="PTHR46769">
    <property type="entry name" value="POLYCYSTIC KIDNEY AND HEPATIC DISEASE 1 (AUTOSOMAL RECESSIVE)-LIKE 1"/>
    <property type="match status" value="1"/>
</dbReference>
<evidence type="ECO:0000313" key="2">
    <source>
        <dbReference type="EMBL" id="CAH1803033.1"/>
    </source>
</evidence>
<organism evidence="2 3">
    <name type="scientific">Owenia fusiformis</name>
    <name type="common">Polychaete worm</name>
    <dbReference type="NCBI Taxonomy" id="6347"/>
    <lineage>
        <taxon>Eukaryota</taxon>
        <taxon>Metazoa</taxon>
        <taxon>Spiralia</taxon>
        <taxon>Lophotrochozoa</taxon>
        <taxon>Annelida</taxon>
        <taxon>Polychaeta</taxon>
        <taxon>Sedentaria</taxon>
        <taxon>Canalipalpata</taxon>
        <taxon>Sabellida</taxon>
        <taxon>Oweniida</taxon>
        <taxon>Oweniidae</taxon>
        <taxon>Owenia</taxon>
    </lineage>
</organism>
<dbReference type="AlphaFoldDB" id="A0A8J1UIZ4"/>
<keyword evidence="1" id="KW-0732">Signal</keyword>
<gene>
    <name evidence="2" type="ORF">OFUS_LOCUS26662</name>
</gene>
<name>A0A8J1UIZ4_OWEFU</name>
<dbReference type="PANTHER" id="PTHR46769:SF2">
    <property type="entry name" value="FIBROCYSTIN-L ISOFORM 2 PRECURSOR-RELATED"/>
    <property type="match status" value="1"/>
</dbReference>
<dbReference type="Proteomes" id="UP000749559">
    <property type="component" value="Unassembled WGS sequence"/>
</dbReference>
<keyword evidence="3" id="KW-1185">Reference proteome</keyword>
<comment type="caution">
    <text evidence="2">The sequence shown here is derived from an EMBL/GenBank/DDBJ whole genome shotgun (WGS) entry which is preliminary data.</text>
</comment>
<feature type="non-terminal residue" evidence="2">
    <location>
        <position position="228"/>
    </location>
</feature>
<proteinExistence type="predicted"/>
<dbReference type="OrthoDB" id="6147181at2759"/>
<sequence length="228" mass="26020">VPSLETFQLEFDGVPTVPLAIDATENEVETAINDLFSYRCPTEISNPPNNRKFYFQDYESSSFGGFQDTTEQPFCGRSSIKNPWKLFDNNNSPIFLSKNKYLCLAYRGAWRNRIVLDYIYVDADFEEQSSTVVIDHDLYTDEDADRESWKYTCVEMYSHVFAAKPTGNFFEGTRIRLSRTGNAWVDVVYIGSKPTVYTPQNPTITLLAENIPDQRVAPPRPGGQMIDS</sequence>
<dbReference type="EMBL" id="CAIIXF020000223">
    <property type="protein sequence ID" value="CAH1803033.1"/>
    <property type="molecule type" value="Genomic_DNA"/>
</dbReference>
<evidence type="ECO:0000313" key="3">
    <source>
        <dbReference type="Proteomes" id="UP000749559"/>
    </source>
</evidence>
<protein>
    <submittedName>
        <fullName evidence="2">Uncharacterized protein</fullName>
    </submittedName>
</protein>
<feature type="non-terminal residue" evidence="2">
    <location>
        <position position="1"/>
    </location>
</feature>
<accession>A0A8J1UIZ4</accession>
<reference evidence="2" key="1">
    <citation type="submission" date="2022-03" db="EMBL/GenBank/DDBJ databases">
        <authorList>
            <person name="Martin C."/>
        </authorList>
    </citation>
    <scope>NUCLEOTIDE SEQUENCE</scope>
</reference>